<dbReference type="eggNOG" id="ENOG50333WS">
    <property type="taxonomic scope" value="Bacteria"/>
</dbReference>
<dbReference type="STRING" id="1034943.BN59_00855"/>
<keyword evidence="1" id="KW-0812">Transmembrane</keyword>
<proteinExistence type="predicted"/>
<keyword evidence="3" id="KW-1185">Reference proteome</keyword>
<accession>A0A078KU65</accession>
<evidence type="ECO:0000256" key="1">
    <source>
        <dbReference type="SAM" id="Phobius"/>
    </source>
</evidence>
<sequence length="261" mass="29192">MLRKVIDVIPFWWMEFSCISLLVILTLGAAYLSSRCFSIPNDKNQFDRSNTVLAILSGGFSVLLAFIIITTWNTLLRAQDSAAQEANAVAVMMRNVEILPEKPRVKITKALQDYAIAVRVKEWKSMKNGKESPDAAGAVTELYRAMQSFEPTTKIEQIYYQLALGNLNTIQKLRRDRINHLYSVIPERLSSALIVASISLALIMGGVRGWSSFADLIPIIIFAVVMGFNLAIAFAFDFPFSGDISVRNHFFYHGVLGAFKD</sequence>
<feature type="transmembrane region" description="Helical" evidence="1">
    <location>
        <begin position="12"/>
        <end position="32"/>
    </location>
</feature>
<name>A0A078KU65_9GAMM</name>
<keyword evidence="1" id="KW-1133">Transmembrane helix</keyword>
<organism evidence="2 3">
    <name type="scientific">Legionella massiliensis</name>
    <dbReference type="NCBI Taxonomy" id="1034943"/>
    <lineage>
        <taxon>Bacteria</taxon>
        <taxon>Pseudomonadati</taxon>
        <taxon>Pseudomonadota</taxon>
        <taxon>Gammaproteobacteria</taxon>
        <taxon>Legionellales</taxon>
        <taxon>Legionellaceae</taxon>
        <taxon>Legionella</taxon>
    </lineage>
</organism>
<evidence type="ECO:0000313" key="2">
    <source>
        <dbReference type="EMBL" id="CDZ76581.1"/>
    </source>
</evidence>
<evidence type="ECO:0008006" key="4">
    <source>
        <dbReference type="Google" id="ProtNLM"/>
    </source>
</evidence>
<reference evidence="2 3" key="1">
    <citation type="submission" date="2014-06" db="EMBL/GenBank/DDBJ databases">
        <authorList>
            <person name="Urmite Genomes Urmite Genomes"/>
        </authorList>
    </citation>
    <scope>NUCLEOTIDE SEQUENCE [LARGE SCALE GENOMIC DNA]</scope>
</reference>
<feature type="transmembrane region" description="Helical" evidence="1">
    <location>
        <begin position="52"/>
        <end position="72"/>
    </location>
</feature>
<dbReference type="Pfam" id="PF14023">
    <property type="entry name" value="Bestrophin-like"/>
    <property type="match status" value="1"/>
</dbReference>
<dbReference type="AlphaFoldDB" id="A0A078KU65"/>
<feature type="transmembrane region" description="Helical" evidence="1">
    <location>
        <begin position="189"/>
        <end position="210"/>
    </location>
</feature>
<dbReference type="Proteomes" id="UP000044071">
    <property type="component" value="Unassembled WGS sequence"/>
</dbReference>
<gene>
    <name evidence="2" type="ORF">BN59_00855</name>
</gene>
<dbReference type="OrthoDB" id="5647763at2"/>
<dbReference type="RefSeq" id="WP_043873088.1">
    <property type="nucleotide sequence ID" value="NZ_CCVW01000001.1"/>
</dbReference>
<keyword evidence="1" id="KW-0472">Membrane</keyword>
<dbReference type="InterPro" id="IPR025333">
    <property type="entry name" value="DUF4239"/>
</dbReference>
<protein>
    <recommendedName>
        <fullName evidence="4">DUF4239 domain-containing protein</fullName>
    </recommendedName>
</protein>
<feature type="transmembrane region" description="Helical" evidence="1">
    <location>
        <begin position="216"/>
        <end position="238"/>
    </location>
</feature>
<evidence type="ECO:0000313" key="3">
    <source>
        <dbReference type="Proteomes" id="UP000044071"/>
    </source>
</evidence>
<dbReference type="EMBL" id="CCSB01000001">
    <property type="protein sequence ID" value="CDZ76581.1"/>
    <property type="molecule type" value="Genomic_DNA"/>
</dbReference>